<dbReference type="SUPFAM" id="SSF52799">
    <property type="entry name" value="(Phosphotyrosine protein) phosphatases II"/>
    <property type="match status" value="1"/>
</dbReference>
<dbReference type="STRING" id="71717.A0A4Y7TDY8"/>
<dbReference type="GO" id="GO:0005829">
    <property type="term" value="C:cytosol"/>
    <property type="evidence" value="ECO:0007669"/>
    <property type="project" value="TreeGrafter"/>
</dbReference>
<dbReference type="GO" id="GO:0043491">
    <property type="term" value="P:phosphatidylinositol 3-kinase/protein kinase B signal transduction"/>
    <property type="evidence" value="ECO:0007669"/>
    <property type="project" value="TreeGrafter"/>
</dbReference>
<evidence type="ECO:0000259" key="5">
    <source>
        <dbReference type="PROSITE" id="PS51181"/>
    </source>
</evidence>
<feature type="region of interest" description="Disordered" evidence="3">
    <location>
        <begin position="245"/>
        <end position="276"/>
    </location>
</feature>
<comment type="caution">
    <text evidence="6">The sequence shown here is derived from an EMBL/GenBank/DDBJ whole genome shotgun (WGS) entry which is preliminary data.</text>
</comment>
<keyword evidence="2" id="KW-0378">Hydrolase</keyword>
<evidence type="ECO:0000313" key="7">
    <source>
        <dbReference type="Proteomes" id="UP000298030"/>
    </source>
</evidence>
<feature type="compositionally biased region" description="Low complexity" evidence="3">
    <location>
        <begin position="586"/>
        <end position="597"/>
    </location>
</feature>
<dbReference type="PROSITE" id="PS51181">
    <property type="entry name" value="PPASE_TENSIN"/>
    <property type="match status" value="1"/>
</dbReference>
<feature type="region of interest" description="Disordered" evidence="3">
    <location>
        <begin position="515"/>
        <end position="612"/>
    </location>
</feature>
<dbReference type="PROSITE" id="PS50056">
    <property type="entry name" value="TYR_PHOSPHATASE_2"/>
    <property type="match status" value="1"/>
</dbReference>
<dbReference type="InterPro" id="IPR016130">
    <property type="entry name" value="Tyr_Pase_AS"/>
</dbReference>
<feature type="compositionally biased region" description="Low complexity" evidence="3">
    <location>
        <begin position="524"/>
        <end position="539"/>
    </location>
</feature>
<proteinExistence type="predicted"/>
<feature type="region of interest" description="Disordered" evidence="3">
    <location>
        <begin position="345"/>
        <end position="373"/>
    </location>
</feature>
<evidence type="ECO:0000256" key="2">
    <source>
        <dbReference type="ARBA" id="ARBA00022801"/>
    </source>
</evidence>
<name>A0A4Y7TDY8_COPMI</name>
<dbReference type="GO" id="GO:0004725">
    <property type="term" value="F:protein tyrosine phosphatase activity"/>
    <property type="evidence" value="ECO:0007669"/>
    <property type="project" value="TreeGrafter"/>
</dbReference>
<feature type="compositionally biased region" description="Basic and acidic residues" evidence="3">
    <location>
        <begin position="551"/>
        <end position="565"/>
    </location>
</feature>
<accession>A0A4Y7TDY8</accession>
<feature type="domain" description="Tyrosine specific protein phosphatases" evidence="4">
    <location>
        <begin position="102"/>
        <end position="166"/>
    </location>
</feature>
<dbReference type="GO" id="GO:0042995">
    <property type="term" value="C:cell projection"/>
    <property type="evidence" value="ECO:0007669"/>
    <property type="project" value="TreeGrafter"/>
</dbReference>
<evidence type="ECO:0000313" key="6">
    <source>
        <dbReference type="EMBL" id="TEB31782.1"/>
    </source>
</evidence>
<dbReference type="Pfam" id="PF22784">
    <property type="entry name" value="PTP-SAK"/>
    <property type="match status" value="1"/>
</dbReference>
<feature type="region of interest" description="Disordered" evidence="3">
    <location>
        <begin position="167"/>
        <end position="231"/>
    </location>
</feature>
<reference evidence="6 7" key="1">
    <citation type="journal article" date="2019" name="Nat. Ecol. Evol.">
        <title>Megaphylogeny resolves global patterns of mushroom evolution.</title>
        <authorList>
            <person name="Varga T."/>
            <person name="Krizsan K."/>
            <person name="Foldi C."/>
            <person name="Dima B."/>
            <person name="Sanchez-Garcia M."/>
            <person name="Sanchez-Ramirez S."/>
            <person name="Szollosi G.J."/>
            <person name="Szarkandi J.G."/>
            <person name="Papp V."/>
            <person name="Albert L."/>
            <person name="Andreopoulos W."/>
            <person name="Angelini C."/>
            <person name="Antonin V."/>
            <person name="Barry K.W."/>
            <person name="Bougher N.L."/>
            <person name="Buchanan P."/>
            <person name="Buyck B."/>
            <person name="Bense V."/>
            <person name="Catcheside P."/>
            <person name="Chovatia M."/>
            <person name="Cooper J."/>
            <person name="Damon W."/>
            <person name="Desjardin D."/>
            <person name="Finy P."/>
            <person name="Geml J."/>
            <person name="Haridas S."/>
            <person name="Hughes K."/>
            <person name="Justo A."/>
            <person name="Karasinski D."/>
            <person name="Kautmanova I."/>
            <person name="Kiss B."/>
            <person name="Kocsube S."/>
            <person name="Kotiranta H."/>
            <person name="LaButti K.M."/>
            <person name="Lechner B.E."/>
            <person name="Liimatainen K."/>
            <person name="Lipzen A."/>
            <person name="Lukacs Z."/>
            <person name="Mihaltcheva S."/>
            <person name="Morgado L.N."/>
            <person name="Niskanen T."/>
            <person name="Noordeloos M.E."/>
            <person name="Ohm R.A."/>
            <person name="Ortiz-Santana B."/>
            <person name="Ovrebo C."/>
            <person name="Racz N."/>
            <person name="Riley R."/>
            <person name="Savchenko A."/>
            <person name="Shiryaev A."/>
            <person name="Soop K."/>
            <person name="Spirin V."/>
            <person name="Szebenyi C."/>
            <person name="Tomsovsky M."/>
            <person name="Tulloss R.E."/>
            <person name="Uehling J."/>
            <person name="Grigoriev I.V."/>
            <person name="Vagvolgyi C."/>
            <person name="Papp T."/>
            <person name="Martin F.M."/>
            <person name="Miettinen O."/>
            <person name="Hibbett D.S."/>
            <person name="Nagy L.G."/>
        </authorList>
    </citation>
    <scope>NUCLEOTIDE SEQUENCE [LARGE SCALE GENOMIC DNA]</scope>
    <source>
        <strain evidence="6 7">FP101781</strain>
    </source>
</reference>
<dbReference type="PANTHER" id="PTHR12305:SF81">
    <property type="entry name" value="PHOSPHATIDYLINOSITOL 3,4,5-TRISPHOSPHATE 3-PHOSPHATASE AND DUAL-SPECIFICITY PROTEIN PHOSPHATASE PTEN"/>
    <property type="match status" value="1"/>
</dbReference>
<keyword evidence="7" id="KW-1185">Reference proteome</keyword>
<dbReference type="GO" id="GO:0046856">
    <property type="term" value="P:phosphatidylinositol dephosphorylation"/>
    <property type="evidence" value="ECO:0007669"/>
    <property type="project" value="TreeGrafter"/>
</dbReference>
<dbReference type="AlphaFoldDB" id="A0A4Y7TDY8"/>
<protein>
    <recommendedName>
        <fullName evidence="1">phosphatidylinositol-3,4,5-trisphosphate 3-phosphatase</fullName>
        <ecNumber evidence="1">3.1.3.67</ecNumber>
    </recommendedName>
</protein>
<dbReference type="GO" id="GO:0048870">
    <property type="term" value="P:cell motility"/>
    <property type="evidence" value="ECO:0007669"/>
    <property type="project" value="TreeGrafter"/>
</dbReference>
<feature type="compositionally biased region" description="Polar residues" evidence="3">
    <location>
        <begin position="349"/>
        <end position="372"/>
    </location>
</feature>
<dbReference type="PANTHER" id="PTHR12305">
    <property type="entry name" value="PHOSPHATASE WITH HOMOLOGY TO TENSIN"/>
    <property type="match status" value="1"/>
</dbReference>
<dbReference type="InterPro" id="IPR029021">
    <property type="entry name" value="Prot-tyrosine_phosphatase-like"/>
</dbReference>
<dbReference type="GO" id="GO:0016314">
    <property type="term" value="F:phosphatidylinositol-3,4,5-trisphosphate 3-phosphatase activity"/>
    <property type="evidence" value="ECO:0007669"/>
    <property type="project" value="UniProtKB-EC"/>
</dbReference>
<gene>
    <name evidence="6" type="ORF">FA13DRAFT_1791111</name>
</gene>
<dbReference type="EMBL" id="QPFP01000017">
    <property type="protein sequence ID" value="TEB31782.1"/>
    <property type="molecule type" value="Genomic_DNA"/>
</dbReference>
<dbReference type="InterPro" id="IPR000387">
    <property type="entry name" value="Tyr_Pase_dom"/>
</dbReference>
<evidence type="ECO:0000259" key="4">
    <source>
        <dbReference type="PROSITE" id="PS50056"/>
    </source>
</evidence>
<evidence type="ECO:0000256" key="1">
    <source>
        <dbReference type="ARBA" id="ARBA00013015"/>
    </source>
</evidence>
<dbReference type="OrthoDB" id="5632at2759"/>
<organism evidence="6 7">
    <name type="scientific">Coprinellus micaceus</name>
    <name type="common">Glistening ink-cap mushroom</name>
    <name type="synonym">Coprinus micaceus</name>
    <dbReference type="NCBI Taxonomy" id="71717"/>
    <lineage>
        <taxon>Eukaryota</taxon>
        <taxon>Fungi</taxon>
        <taxon>Dikarya</taxon>
        <taxon>Basidiomycota</taxon>
        <taxon>Agaricomycotina</taxon>
        <taxon>Agaricomycetes</taxon>
        <taxon>Agaricomycetidae</taxon>
        <taxon>Agaricales</taxon>
        <taxon>Agaricineae</taxon>
        <taxon>Psathyrellaceae</taxon>
        <taxon>Coprinellus</taxon>
    </lineage>
</organism>
<dbReference type="Gene3D" id="3.90.190.10">
    <property type="entry name" value="Protein tyrosine phosphatase superfamily"/>
    <property type="match status" value="1"/>
</dbReference>
<dbReference type="GO" id="GO:0005634">
    <property type="term" value="C:nucleus"/>
    <property type="evidence" value="ECO:0007669"/>
    <property type="project" value="TreeGrafter"/>
</dbReference>
<feature type="region of interest" description="Disordered" evidence="3">
    <location>
        <begin position="752"/>
        <end position="780"/>
    </location>
</feature>
<feature type="domain" description="Phosphatase tensin-type" evidence="5">
    <location>
        <begin position="16"/>
        <end position="293"/>
    </location>
</feature>
<feature type="compositionally biased region" description="Basic and acidic residues" evidence="3">
    <location>
        <begin position="184"/>
        <end position="200"/>
    </location>
</feature>
<feature type="compositionally biased region" description="Polar residues" evidence="3">
    <location>
        <begin position="216"/>
        <end position="231"/>
    </location>
</feature>
<sequence>MADYVRRLVSGPKARFRDHDLNLELDLVYITPRVIIMGYPAEGFESFYRNRRADAKRFLDSRHGKNYWVFNLCPLRENGYEKEVFEGRVTRFPFPDHHAPPLALMPLVAREMHAWLDGSSERVVVIHCKAGKGRSGTMACTYLLTLVTEGSNSNAATQAEDALNQLPDDLDSTTHAHSSQRFSPIDRKSTADPIETKPLYDESSGLPIATSPEPMSPQTSRSATLNANPQRSFTDALKGVLDLHTAKRMKPLSPAPSQTSDLVDEKEKKQKQGVSIPSQRRYLHYWALVLNGEAPKEVLNKGPINPLVRITQIRVRMREPGGVKLGFVRAANVVLNKTIEYKNKKKNPSHLSDSAHSTPDLSSESEANSRGSFGSGANRLWASIARYDDELIDFLEGWERKTRDQEKAWPGHEARFRGRSEEEALETHEHGDLATMDGELRALFDKEGTWDKEKMVRSFARFGLVPASRGGASAKVGLGGENVVVRDFERRESTESVEDKDKEVHEYMLGLASDKRGHKRAVVEPEAATATATAEEVPAISVEGETEEVSAADREDDAKKSRVKDSGTTLHAGDSSDEDEHDRFEASSVASSAFSSAPGHTAAPSTKAQKGLDRAKGLVVEASRELRVKLYVGQVFIGWMWFIPSFHMPPPPSSTSSTLSKTKATFHLTRKDLDFPLGLGTAILDVNIDMEWLQAPSARVASSTAPTAPTYEGEQVLPDSLGRVTSSMAGMSVDTSEGGIGAGIVQAVNALQGGPRERGGGAGGESGMRKAVEVGQSKGV</sequence>
<dbReference type="InterPro" id="IPR051281">
    <property type="entry name" value="Dual-spec_lipid-protein_phosph"/>
</dbReference>
<dbReference type="EC" id="3.1.3.67" evidence="1"/>
<evidence type="ECO:0000256" key="3">
    <source>
        <dbReference type="SAM" id="MobiDB-lite"/>
    </source>
</evidence>
<dbReference type="InterPro" id="IPR057023">
    <property type="entry name" value="PTP-SAK"/>
</dbReference>
<feature type="region of interest" description="Disordered" evidence="3">
    <location>
        <begin position="403"/>
        <end position="432"/>
    </location>
</feature>
<dbReference type="PROSITE" id="PS00383">
    <property type="entry name" value="TYR_PHOSPHATASE_1"/>
    <property type="match status" value="1"/>
</dbReference>
<dbReference type="Proteomes" id="UP000298030">
    <property type="component" value="Unassembled WGS sequence"/>
</dbReference>
<dbReference type="GO" id="GO:0005886">
    <property type="term" value="C:plasma membrane"/>
    <property type="evidence" value="ECO:0007669"/>
    <property type="project" value="TreeGrafter"/>
</dbReference>
<dbReference type="GO" id="GO:0051896">
    <property type="term" value="P:regulation of phosphatidylinositol 3-kinase/protein kinase B signal transduction"/>
    <property type="evidence" value="ECO:0007669"/>
    <property type="project" value="TreeGrafter"/>
</dbReference>
<feature type="compositionally biased region" description="Polar residues" evidence="3">
    <location>
        <begin position="173"/>
        <end position="182"/>
    </location>
</feature>
<dbReference type="InterPro" id="IPR029023">
    <property type="entry name" value="Tensin_phosphatase"/>
</dbReference>